<evidence type="ECO:0000256" key="1">
    <source>
        <dbReference type="SAM" id="Phobius"/>
    </source>
</evidence>
<accession>A0A419W6A3</accession>
<comment type="caution">
    <text evidence="2">The sequence shown here is derived from an EMBL/GenBank/DDBJ whole genome shotgun (WGS) entry which is preliminary data.</text>
</comment>
<gene>
    <name evidence="2" type="ORF">BC643_1349</name>
</gene>
<keyword evidence="1" id="KW-0812">Transmembrane</keyword>
<dbReference type="AlphaFoldDB" id="A0A419W6A3"/>
<keyword evidence="1" id="KW-1133">Transmembrane helix</keyword>
<feature type="transmembrane region" description="Helical" evidence="1">
    <location>
        <begin position="72"/>
        <end position="89"/>
    </location>
</feature>
<evidence type="ECO:0000313" key="2">
    <source>
        <dbReference type="EMBL" id="RKD91001.1"/>
    </source>
</evidence>
<reference evidence="2 3" key="1">
    <citation type="submission" date="2018-09" db="EMBL/GenBank/DDBJ databases">
        <title>Genomic Encyclopedia of Archaeal and Bacterial Type Strains, Phase II (KMG-II): from individual species to whole genera.</title>
        <authorList>
            <person name="Goeker M."/>
        </authorList>
    </citation>
    <scope>NUCLEOTIDE SEQUENCE [LARGE SCALE GENOMIC DNA]</scope>
    <source>
        <strain evidence="2 3">DSM 27148</strain>
    </source>
</reference>
<dbReference type="EMBL" id="RAPN01000001">
    <property type="protein sequence ID" value="RKD91001.1"/>
    <property type="molecule type" value="Genomic_DNA"/>
</dbReference>
<evidence type="ECO:0000313" key="3">
    <source>
        <dbReference type="Proteomes" id="UP000283387"/>
    </source>
</evidence>
<sequence length="93" mass="10979">MGKFSVEYDWLFQFSAFIVNLTKPETGHLLICETRKRKKETSIEQSFKKILKNDNLVIKSLVKQRKEKRSNFKLFLGCLELIIIFALAIEKRV</sequence>
<organism evidence="2 3">
    <name type="scientific">Mangrovibacterium diazotrophicum</name>
    <dbReference type="NCBI Taxonomy" id="1261403"/>
    <lineage>
        <taxon>Bacteria</taxon>
        <taxon>Pseudomonadati</taxon>
        <taxon>Bacteroidota</taxon>
        <taxon>Bacteroidia</taxon>
        <taxon>Marinilabiliales</taxon>
        <taxon>Prolixibacteraceae</taxon>
        <taxon>Mangrovibacterium</taxon>
    </lineage>
</organism>
<name>A0A419W6A3_9BACT</name>
<dbReference type="Proteomes" id="UP000283387">
    <property type="component" value="Unassembled WGS sequence"/>
</dbReference>
<keyword evidence="3" id="KW-1185">Reference proteome</keyword>
<keyword evidence="1" id="KW-0472">Membrane</keyword>
<proteinExistence type="predicted"/>
<protein>
    <submittedName>
        <fullName evidence="2">Uncharacterized protein</fullName>
    </submittedName>
</protein>